<dbReference type="SUPFAM" id="SSF46689">
    <property type="entry name" value="Homeodomain-like"/>
    <property type="match status" value="1"/>
</dbReference>
<dbReference type="PANTHER" id="PTHR30055:SF234">
    <property type="entry name" value="HTH-TYPE TRANSCRIPTIONAL REGULATOR BETI"/>
    <property type="match status" value="1"/>
</dbReference>
<dbReference type="Gene3D" id="1.10.357.10">
    <property type="entry name" value="Tetracycline Repressor, domain 2"/>
    <property type="match status" value="1"/>
</dbReference>
<keyword evidence="5" id="KW-0812">Transmembrane</keyword>
<dbReference type="InterPro" id="IPR009057">
    <property type="entry name" value="Homeodomain-like_sf"/>
</dbReference>
<proteinExistence type="predicted"/>
<feature type="transmembrane region" description="Helical" evidence="5">
    <location>
        <begin position="149"/>
        <end position="167"/>
    </location>
</feature>
<protein>
    <submittedName>
        <fullName evidence="7">Transcriptional regulator, TetR family</fullName>
    </submittedName>
</protein>
<evidence type="ECO:0000259" key="6">
    <source>
        <dbReference type="PROSITE" id="PS50977"/>
    </source>
</evidence>
<feature type="DNA-binding region" description="H-T-H motif" evidence="4">
    <location>
        <begin position="32"/>
        <end position="51"/>
    </location>
</feature>
<keyword evidence="1" id="KW-0805">Transcription regulation</keyword>
<dbReference type="GO" id="GO:0003700">
    <property type="term" value="F:DNA-binding transcription factor activity"/>
    <property type="evidence" value="ECO:0007669"/>
    <property type="project" value="TreeGrafter"/>
</dbReference>
<accession>A0A1M6U2I6</accession>
<evidence type="ECO:0000256" key="2">
    <source>
        <dbReference type="ARBA" id="ARBA00023125"/>
    </source>
</evidence>
<feature type="domain" description="HTH tetR-type" evidence="6">
    <location>
        <begin position="9"/>
        <end position="69"/>
    </location>
</feature>
<dbReference type="InterPro" id="IPR001647">
    <property type="entry name" value="HTH_TetR"/>
</dbReference>
<dbReference type="PROSITE" id="PS50977">
    <property type="entry name" value="HTH_TETR_2"/>
    <property type="match status" value="1"/>
</dbReference>
<evidence type="ECO:0000256" key="1">
    <source>
        <dbReference type="ARBA" id="ARBA00023015"/>
    </source>
</evidence>
<dbReference type="Proteomes" id="UP000183994">
    <property type="component" value="Unassembled WGS sequence"/>
</dbReference>
<dbReference type="RefSeq" id="WP_073477835.1">
    <property type="nucleotide sequence ID" value="NZ_FQZU01000029.1"/>
</dbReference>
<keyword evidence="8" id="KW-1185">Reference proteome</keyword>
<name>A0A1M6U2I6_9BACT</name>
<keyword evidence="3" id="KW-0804">Transcription</keyword>
<evidence type="ECO:0000256" key="3">
    <source>
        <dbReference type="ARBA" id="ARBA00023163"/>
    </source>
</evidence>
<dbReference type="GO" id="GO:0000976">
    <property type="term" value="F:transcription cis-regulatory region binding"/>
    <property type="evidence" value="ECO:0007669"/>
    <property type="project" value="TreeGrafter"/>
</dbReference>
<dbReference type="PANTHER" id="PTHR30055">
    <property type="entry name" value="HTH-TYPE TRANSCRIPTIONAL REGULATOR RUTR"/>
    <property type="match status" value="1"/>
</dbReference>
<evidence type="ECO:0000313" key="7">
    <source>
        <dbReference type="EMBL" id="SHK63373.1"/>
    </source>
</evidence>
<dbReference type="OrthoDB" id="9796019at2"/>
<reference evidence="8" key="1">
    <citation type="submission" date="2016-11" db="EMBL/GenBank/DDBJ databases">
        <authorList>
            <person name="Varghese N."/>
            <person name="Submissions S."/>
        </authorList>
    </citation>
    <scope>NUCLEOTIDE SEQUENCE [LARGE SCALE GENOMIC DNA]</scope>
    <source>
        <strain evidence="8">DSM 16219</strain>
    </source>
</reference>
<evidence type="ECO:0000256" key="4">
    <source>
        <dbReference type="PROSITE-ProRule" id="PRU00335"/>
    </source>
</evidence>
<dbReference type="AlphaFoldDB" id="A0A1M6U2I6"/>
<sequence length="208" mass="23744">MKNPTRNREATRLKLINAVGQVLAEKGFTHLGVNAVARQAGVDKVLIYRYFGGMPGLIKAFGQEGDFWPSMEELAGGNIDAYRVLPLEEKLKIMGRNYLKGIRKRPLTQEIMAWEMVERNNLTEELEIIRETRMLRFAELFLQVGEETVDVMAVVGLMGAGLSYLICRSRRIRWYNGIDLENQEGWKRLENGIDLVVEGVARLMQARD</sequence>
<dbReference type="EMBL" id="FQZU01000029">
    <property type="protein sequence ID" value="SHK63373.1"/>
    <property type="molecule type" value="Genomic_DNA"/>
</dbReference>
<gene>
    <name evidence="7" type="ORF">SAMN02745216_03795</name>
</gene>
<dbReference type="Pfam" id="PF00440">
    <property type="entry name" value="TetR_N"/>
    <property type="match status" value="1"/>
</dbReference>
<dbReference type="PRINTS" id="PR00455">
    <property type="entry name" value="HTHTETR"/>
</dbReference>
<keyword evidence="5" id="KW-1133">Transmembrane helix</keyword>
<keyword evidence="5" id="KW-0472">Membrane</keyword>
<evidence type="ECO:0000313" key="8">
    <source>
        <dbReference type="Proteomes" id="UP000183994"/>
    </source>
</evidence>
<keyword evidence="2 4" id="KW-0238">DNA-binding</keyword>
<evidence type="ECO:0000256" key="5">
    <source>
        <dbReference type="SAM" id="Phobius"/>
    </source>
</evidence>
<dbReference type="STRING" id="1121393.SAMN02745216_03795"/>
<dbReference type="InterPro" id="IPR050109">
    <property type="entry name" value="HTH-type_TetR-like_transc_reg"/>
</dbReference>
<organism evidence="7 8">
    <name type="scientific">Desulfatibacillum alkenivorans DSM 16219</name>
    <dbReference type="NCBI Taxonomy" id="1121393"/>
    <lineage>
        <taxon>Bacteria</taxon>
        <taxon>Pseudomonadati</taxon>
        <taxon>Thermodesulfobacteriota</taxon>
        <taxon>Desulfobacteria</taxon>
        <taxon>Desulfobacterales</taxon>
        <taxon>Desulfatibacillaceae</taxon>
        <taxon>Desulfatibacillum</taxon>
    </lineage>
</organism>